<dbReference type="EMBL" id="BARW01000071">
    <property type="protein sequence ID" value="GAI69442.1"/>
    <property type="molecule type" value="Genomic_DNA"/>
</dbReference>
<gene>
    <name evidence="1" type="ORF">S12H4_00560</name>
</gene>
<comment type="caution">
    <text evidence="1">The sequence shown here is derived from an EMBL/GenBank/DDBJ whole genome shotgun (WGS) entry which is preliminary data.</text>
</comment>
<protein>
    <submittedName>
        <fullName evidence="1">Uncharacterized protein</fullName>
    </submittedName>
</protein>
<organism evidence="1">
    <name type="scientific">marine sediment metagenome</name>
    <dbReference type="NCBI Taxonomy" id="412755"/>
    <lineage>
        <taxon>unclassified sequences</taxon>
        <taxon>metagenomes</taxon>
        <taxon>ecological metagenomes</taxon>
    </lineage>
</organism>
<proteinExistence type="predicted"/>
<dbReference type="AlphaFoldDB" id="X1QLR7"/>
<name>X1QLR7_9ZZZZ</name>
<sequence>MSFSVTAVGVPDNAVTSRKIAPNEVASEDLAVNTVQYAEVEISVAEILDLFAAPKTLVAAPGAGKVLEFISLLLAYDWVSVAYTPGSAGNLQVKYTDGDGAAASTTEAVTGFLNLEADALRTLDKLELTTTPVANAALVLTVATASPTDGDSPIHAKVAYRVHATGL</sequence>
<accession>X1QLR7</accession>
<evidence type="ECO:0000313" key="1">
    <source>
        <dbReference type="EMBL" id="GAI69442.1"/>
    </source>
</evidence>
<reference evidence="1" key="1">
    <citation type="journal article" date="2014" name="Front. Microbiol.">
        <title>High frequency of phylogenetically diverse reductive dehalogenase-homologous genes in deep subseafloor sedimentary metagenomes.</title>
        <authorList>
            <person name="Kawai M."/>
            <person name="Futagami T."/>
            <person name="Toyoda A."/>
            <person name="Takaki Y."/>
            <person name="Nishi S."/>
            <person name="Hori S."/>
            <person name="Arai W."/>
            <person name="Tsubouchi T."/>
            <person name="Morono Y."/>
            <person name="Uchiyama I."/>
            <person name="Ito T."/>
            <person name="Fujiyama A."/>
            <person name="Inagaki F."/>
            <person name="Takami H."/>
        </authorList>
    </citation>
    <scope>NUCLEOTIDE SEQUENCE</scope>
    <source>
        <strain evidence="1">Expedition CK06-06</strain>
    </source>
</reference>